<dbReference type="AlphaFoldDB" id="A0A1E5NJ30"/>
<keyword evidence="1" id="KW-0732">Signal</keyword>
<reference evidence="2 3" key="1">
    <citation type="submission" date="2016-08" db="EMBL/GenBank/DDBJ databases">
        <title>Characterization and recognition of Brachyspira hampsonii sp. nov., a novel intestinal spirochete that is pathogenic to pigs.</title>
        <authorList>
            <person name="Mirajkar N."/>
            <person name="La T."/>
            <person name="Phillips N."/>
            <person name="Hampson D."/>
            <person name="Gebhart C."/>
        </authorList>
    </citation>
    <scope>NUCLEOTIDE SEQUENCE [LARGE SCALE GENOMIC DNA]</scope>
    <source>
        <strain evidence="2 3">P280/1</strain>
    </source>
</reference>
<evidence type="ECO:0000313" key="3">
    <source>
        <dbReference type="Proteomes" id="UP000095247"/>
    </source>
</evidence>
<organism evidence="2 3">
    <name type="scientific">Brachyspira hampsonii</name>
    <dbReference type="NCBI Taxonomy" id="1287055"/>
    <lineage>
        <taxon>Bacteria</taxon>
        <taxon>Pseudomonadati</taxon>
        <taxon>Spirochaetota</taxon>
        <taxon>Spirochaetia</taxon>
        <taxon>Brachyspirales</taxon>
        <taxon>Brachyspiraceae</taxon>
        <taxon>Brachyspira</taxon>
    </lineage>
</organism>
<sequence length="292" mass="31208">MKKAVIKIILCLTAVIFAVSCGGNNDSPTNPTQWEFSVNIVDSYGTIEEKTIGTSSENTSLIKEGKIRCYTEQETKVEISKVTAASGGVSLEPADFELTTSTVSSTANEIGITLSASGIEKVKTAAAGEVYQYTFTFLFTRTSDNKTVSDDGKLYVANIDIIKQTDIEIAMQNVDNGSAGKVNLVVSETPTWEFSLSGFTLNKTSGFTATATSSSGSVYVSSAESAITLQTKPTGFFFTTEGKKDTEKQATFTIKVNINNGYMLDDAVSYAATDGFKLILSLGQTSGTWNQL</sequence>
<feature type="signal peptide" evidence="1">
    <location>
        <begin position="1"/>
        <end position="22"/>
    </location>
</feature>
<accession>A0A1E5NJ30</accession>
<proteinExistence type="predicted"/>
<gene>
    <name evidence="2" type="ORF">BFL38_12065</name>
</gene>
<dbReference type="EMBL" id="MDCO01000001">
    <property type="protein sequence ID" value="OEJ16168.1"/>
    <property type="molecule type" value="Genomic_DNA"/>
</dbReference>
<protein>
    <submittedName>
        <fullName evidence="2">Uncharacterized protein</fullName>
    </submittedName>
</protein>
<dbReference type="PROSITE" id="PS51257">
    <property type="entry name" value="PROKAR_LIPOPROTEIN"/>
    <property type="match status" value="1"/>
</dbReference>
<evidence type="ECO:0000256" key="1">
    <source>
        <dbReference type="SAM" id="SignalP"/>
    </source>
</evidence>
<name>A0A1E5NJ30_9SPIR</name>
<comment type="caution">
    <text evidence="2">The sequence shown here is derived from an EMBL/GenBank/DDBJ whole genome shotgun (WGS) entry which is preliminary data.</text>
</comment>
<dbReference type="Proteomes" id="UP000095247">
    <property type="component" value="Unassembled WGS sequence"/>
</dbReference>
<feature type="chain" id="PRO_5009182405" evidence="1">
    <location>
        <begin position="23"/>
        <end position="292"/>
    </location>
</feature>
<evidence type="ECO:0000313" key="2">
    <source>
        <dbReference type="EMBL" id="OEJ16168.1"/>
    </source>
</evidence>
<dbReference type="RefSeq" id="WP_069725617.1">
    <property type="nucleotide sequence ID" value="NZ_MDCO01000001.1"/>
</dbReference>